<name>A0A3B0WC75_9ZZZZ</name>
<proteinExistence type="predicted"/>
<gene>
    <name evidence="1" type="ORF">MNBD_GAMMA07-360</name>
</gene>
<dbReference type="AlphaFoldDB" id="A0A3B0WC75"/>
<dbReference type="EMBL" id="UOFF01000033">
    <property type="protein sequence ID" value="VAW53588.1"/>
    <property type="molecule type" value="Genomic_DNA"/>
</dbReference>
<sequence>MGDHVKKKIIGLVLFLCCGMAQANSGWTDSNIIDVIRATTSGKFVVKASFGKNPSNCKDEESFYLNYSVDGADSVYLLLLQAIATQNEVKFYVTGRCELNGMSEISSAVILAK</sequence>
<evidence type="ECO:0000313" key="1">
    <source>
        <dbReference type="EMBL" id="VAW53588.1"/>
    </source>
</evidence>
<accession>A0A3B0WC75</accession>
<protein>
    <submittedName>
        <fullName evidence="1">Uncharacterized protein</fullName>
    </submittedName>
</protein>
<reference evidence="1" key="1">
    <citation type="submission" date="2018-06" db="EMBL/GenBank/DDBJ databases">
        <authorList>
            <person name="Zhirakovskaya E."/>
        </authorList>
    </citation>
    <scope>NUCLEOTIDE SEQUENCE</scope>
</reference>
<organism evidence="1">
    <name type="scientific">hydrothermal vent metagenome</name>
    <dbReference type="NCBI Taxonomy" id="652676"/>
    <lineage>
        <taxon>unclassified sequences</taxon>
        <taxon>metagenomes</taxon>
        <taxon>ecological metagenomes</taxon>
    </lineage>
</organism>